<dbReference type="Gene3D" id="2.80.10.50">
    <property type="match status" value="1"/>
</dbReference>
<sequence length="471" mass="51823">MYKQHKQTKLLMKVNPRGLFACFRFSFILLSFWFTVAFSAHAQSLPIVFWEKALGGNRNDDLTFLQQTSDGGYLAGGFTDSGQSKDKASAGYGLTDFWVFKLDFNGNLVWERTFGGTEQDICNLMVQTADGGCILGGSSKSDRNEHKSQPNIGSFDYWIIRLDANGNKLWDKTYGGTDYDFLYSLQQTPDGGILLGGYSDSGVGGSKTVWNGLPDYWVVKLDANGNKLWDKSFGEADADAIYVLKQAPNGGYFLGGGSAKNTEGLSRKRRTGDEFHVAHFDENGMLLWEKTYGGHGDDYLTALQPTLDGGCIIGGVSTSGRNGDKTQPNLGKGDYWIVRLDAKGEKKWDRTYGGKNYDYLSSIEVTSDGGFLLGGISISPKGADKTHDSKGKTDFWLVKTDSRGNKLWDETYGGAEEDALYALQQTADGGYIIGGVSDSPTSGHKESRPLGFKDFWILKLNVLEPSWNSRY</sequence>
<name>A0ABW0E4Z7_9BACT</name>
<accession>A0ABW0E4Z7</accession>
<organism evidence="1 2">
    <name type="scientific">Adhaeribacter terreus</name>
    <dbReference type="NCBI Taxonomy" id="529703"/>
    <lineage>
        <taxon>Bacteria</taxon>
        <taxon>Pseudomonadati</taxon>
        <taxon>Bacteroidota</taxon>
        <taxon>Cytophagia</taxon>
        <taxon>Cytophagales</taxon>
        <taxon>Hymenobacteraceae</taxon>
        <taxon>Adhaeribacter</taxon>
    </lineage>
</organism>
<reference evidence="2" key="1">
    <citation type="journal article" date="2019" name="Int. J. Syst. Evol. Microbiol.">
        <title>The Global Catalogue of Microorganisms (GCM) 10K type strain sequencing project: providing services to taxonomists for standard genome sequencing and annotation.</title>
        <authorList>
            <consortium name="The Broad Institute Genomics Platform"/>
            <consortium name="The Broad Institute Genome Sequencing Center for Infectious Disease"/>
            <person name="Wu L."/>
            <person name="Ma J."/>
        </authorList>
    </citation>
    <scope>NUCLEOTIDE SEQUENCE [LARGE SCALE GENOMIC DNA]</scope>
    <source>
        <strain evidence="2">KACC 12602</strain>
    </source>
</reference>
<dbReference type="Proteomes" id="UP001596161">
    <property type="component" value="Unassembled WGS sequence"/>
</dbReference>
<evidence type="ECO:0000313" key="1">
    <source>
        <dbReference type="EMBL" id="MFC5269318.1"/>
    </source>
</evidence>
<keyword evidence="2" id="KW-1185">Reference proteome</keyword>
<dbReference type="PANTHER" id="PTHR42754">
    <property type="entry name" value="ENDOGLUCANASE"/>
    <property type="match status" value="1"/>
</dbReference>
<dbReference type="InterPro" id="IPR011047">
    <property type="entry name" value="Quinoprotein_ADH-like_sf"/>
</dbReference>
<evidence type="ECO:0000313" key="2">
    <source>
        <dbReference type="Proteomes" id="UP001596161"/>
    </source>
</evidence>
<evidence type="ECO:0008006" key="3">
    <source>
        <dbReference type="Google" id="ProtNLM"/>
    </source>
</evidence>
<proteinExistence type="predicted"/>
<gene>
    <name evidence="1" type="ORF">ACFPIB_01765</name>
</gene>
<comment type="caution">
    <text evidence="1">The sequence shown here is derived from an EMBL/GenBank/DDBJ whole genome shotgun (WGS) entry which is preliminary data.</text>
</comment>
<dbReference type="SUPFAM" id="SSF50998">
    <property type="entry name" value="Quinoprotein alcohol dehydrogenase-like"/>
    <property type="match status" value="1"/>
</dbReference>
<dbReference type="PANTHER" id="PTHR42754:SF1">
    <property type="entry name" value="LIPOPROTEIN"/>
    <property type="match status" value="1"/>
</dbReference>
<protein>
    <recommendedName>
        <fullName evidence="3">T9SS C-terminal target domain-containing protein</fullName>
    </recommendedName>
</protein>
<dbReference type="EMBL" id="JBHSKT010000001">
    <property type="protein sequence ID" value="MFC5269318.1"/>
    <property type="molecule type" value="Genomic_DNA"/>
</dbReference>